<evidence type="ECO:0000313" key="3">
    <source>
        <dbReference type="Proteomes" id="UP000288805"/>
    </source>
</evidence>
<evidence type="ECO:0000313" key="2">
    <source>
        <dbReference type="EMBL" id="RVX08394.1"/>
    </source>
</evidence>
<dbReference type="AlphaFoldDB" id="A0A438EF04"/>
<dbReference type="EMBL" id="QGNW01001304">
    <property type="protein sequence ID" value="RVW46285.1"/>
    <property type="molecule type" value="Genomic_DNA"/>
</dbReference>
<dbReference type="Proteomes" id="UP000288805">
    <property type="component" value="Unassembled WGS sequence"/>
</dbReference>
<protein>
    <submittedName>
        <fullName evidence="1">Uncharacterized protein</fullName>
    </submittedName>
</protein>
<proteinExistence type="predicted"/>
<gene>
    <name evidence="2" type="ORF">CK203_014205</name>
    <name evidence="1" type="ORF">CK203_075848</name>
</gene>
<comment type="caution">
    <text evidence="1">The sequence shown here is derived from an EMBL/GenBank/DDBJ whole genome shotgun (WGS) entry which is preliminary data.</text>
</comment>
<evidence type="ECO:0000313" key="1">
    <source>
        <dbReference type="EMBL" id="RVW46285.1"/>
    </source>
</evidence>
<reference evidence="1 3" key="1">
    <citation type="journal article" date="2018" name="PLoS Genet.">
        <title>Population sequencing reveals clonal diversity and ancestral inbreeding in the grapevine cultivar Chardonnay.</title>
        <authorList>
            <person name="Roach M.J."/>
            <person name="Johnson D.L."/>
            <person name="Bohlmann J."/>
            <person name="van Vuuren H.J."/>
            <person name="Jones S.J."/>
            <person name="Pretorius I.S."/>
            <person name="Schmidt S.A."/>
            <person name="Borneman A.R."/>
        </authorList>
    </citation>
    <scope>NUCLEOTIDE SEQUENCE [LARGE SCALE GENOMIC DNA]</scope>
    <source>
        <strain evidence="3">cv. Chardonnay</strain>
        <strain evidence="1">I10V1</strain>
        <tissue evidence="1">Leaf</tissue>
    </source>
</reference>
<accession>A0A438EF04</accession>
<sequence>MPMMMADNNWDFSFNEFSADDEELSIDLESFYSILGEDPDPMQAVGTVNSNVQFQKMLAVPRI</sequence>
<name>A0A438EF04_VITVI</name>
<dbReference type="EMBL" id="QGNW01000041">
    <property type="protein sequence ID" value="RVX08394.1"/>
    <property type="molecule type" value="Genomic_DNA"/>
</dbReference>
<organism evidence="1 3">
    <name type="scientific">Vitis vinifera</name>
    <name type="common">Grape</name>
    <dbReference type="NCBI Taxonomy" id="29760"/>
    <lineage>
        <taxon>Eukaryota</taxon>
        <taxon>Viridiplantae</taxon>
        <taxon>Streptophyta</taxon>
        <taxon>Embryophyta</taxon>
        <taxon>Tracheophyta</taxon>
        <taxon>Spermatophyta</taxon>
        <taxon>Magnoliopsida</taxon>
        <taxon>eudicotyledons</taxon>
        <taxon>Gunneridae</taxon>
        <taxon>Pentapetalae</taxon>
        <taxon>rosids</taxon>
        <taxon>Vitales</taxon>
        <taxon>Vitaceae</taxon>
        <taxon>Viteae</taxon>
        <taxon>Vitis</taxon>
    </lineage>
</organism>